<feature type="signal peptide" evidence="1">
    <location>
        <begin position="1"/>
        <end position="19"/>
    </location>
</feature>
<gene>
    <name evidence="2" type="ORF">RXV94_02840</name>
</gene>
<dbReference type="EMBL" id="JAWHTF010000001">
    <property type="protein sequence ID" value="MDU8885082.1"/>
    <property type="molecule type" value="Genomic_DNA"/>
</dbReference>
<evidence type="ECO:0000256" key="1">
    <source>
        <dbReference type="SAM" id="SignalP"/>
    </source>
</evidence>
<evidence type="ECO:0008006" key="4">
    <source>
        <dbReference type="Google" id="ProtNLM"/>
    </source>
</evidence>
<keyword evidence="1" id="KW-0732">Signal</keyword>
<evidence type="ECO:0000313" key="2">
    <source>
        <dbReference type="EMBL" id="MDU8885082.1"/>
    </source>
</evidence>
<keyword evidence="3" id="KW-1185">Reference proteome</keyword>
<protein>
    <recommendedName>
        <fullName evidence="4">Outer membrane protein beta-barrel domain-containing protein</fullName>
    </recommendedName>
</protein>
<dbReference type="Proteomes" id="UP001268651">
    <property type="component" value="Unassembled WGS sequence"/>
</dbReference>
<organism evidence="2 3">
    <name type="scientific">Gilvirhabdus luticola</name>
    <dbReference type="NCBI Taxonomy" id="3079858"/>
    <lineage>
        <taxon>Bacteria</taxon>
        <taxon>Pseudomonadati</taxon>
        <taxon>Bacteroidota</taxon>
        <taxon>Flavobacteriia</taxon>
        <taxon>Flavobacteriales</taxon>
        <taxon>Flavobacteriaceae</taxon>
        <taxon>Gilvirhabdus</taxon>
    </lineage>
</organism>
<reference evidence="2 3" key="1">
    <citation type="submission" date="2023-10" db="EMBL/GenBank/DDBJ databases">
        <title>Marimonas sp. nov. isolated from tidal mud flat.</title>
        <authorList>
            <person name="Jaincy N.J."/>
            <person name="Srinivasan S."/>
            <person name="Lee S.-S."/>
        </authorList>
    </citation>
    <scope>NUCLEOTIDE SEQUENCE [LARGE SCALE GENOMIC DNA]</scope>
    <source>
        <strain evidence="2 3">MJ-SS3</strain>
    </source>
</reference>
<name>A0ABU3U3U2_9FLAO</name>
<evidence type="ECO:0000313" key="3">
    <source>
        <dbReference type="Proteomes" id="UP001268651"/>
    </source>
</evidence>
<feature type="chain" id="PRO_5047337197" description="Outer membrane protein beta-barrel domain-containing protein" evidence="1">
    <location>
        <begin position="20"/>
        <end position="294"/>
    </location>
</feature>
<dbReference type="InterPro" id="IPR011250">
    <property type="entry name" value="OMP/PagP_B-barrel"/>
</dbReference>
<comment type="caution">
    <text evidence="2">The sequence shown here is derived from an EMBL/GenBank/DDBJ whole genome shotgun (WGS) entry which is preliminary data.</text>
</comment>
<dbReference type="RefSeq" id="WP_316660925.1">
    <property type="nucleotide sequence ID" value="NZ_JAWHTF010000001.1"/>
</dbReference>
<proteinExistence type="predicted"/>
<dbReference type="SUPFAM" id="SSF56925">
    <property type="entry name" value="OMPA-like"/>
    <property type="match status" value="1"/>
</dbReference>
<sequence length="294" mass="33735">MKKLALTFLLFLCFSSLIAQNTYTINNETLVLKTEVEGKIDLLWNIIDQKYRYFVRTEDGRIEELTNTKGEDNKFKEEYKVTLQSLTQGTNVSIEDTNLTLTSLKQFFKDYNSAVTSINYSSDKIKIAARLGFFAGLTNQPFIENIENISAPYFGAELEFFEESTMPRHTGFLSLDHSLESDDFKYTATQFALGYRFRFINNPKFNIYANAKLVTFTIFDSNIVYEDEDNPGTFLTEDNSGSNIDTPFIFGFGADIKINQNSFLTITYQDIFALFIESQGNFPIDFAIGYKFNL</sequence>
<accession>A0ABU3U3U2</accession>